<feature type="transmembrane region" description="Helical" evidence="6">
    <location>
        <begin position="226"/>
        <end position="248"/>
    </location>
</feature>
<keyword evidence="8" id="KW-1185">Reference proteome</keyword>
<evidence type="ECO:0000256" key="5">
    <source>
        <dbReference type="ARBA" id="ARBA00023136"/>
    </source>
</evidence>
<dbReference type="NCBIfam" id="NF037997">
    <property type="entry name" value="Na_Pi_symport"/>
    <property type="match status" value="1"/>
</dbReference>
<dbReference type="InterPro" id="IPR003841">
    <property type="entry name" value="Na/Pi_transpt"/>
</dbReference>
<evidence type="ECO:0000313" key="7">
    <source>
        <dbReference type="EMBL" id="TVX94309.1"/>
    </source>
</evidence>
<evidence type="ECO:0000256" key="2">
    <source>
        <dbReference type="ARBA" id="ARBA00022475"/>
    </source>
</evidence>
<dbReference type="PANTHER" id="PTHR10010">
    <property type="entry name" value="SOLUTE CARRIER FAMILY 34 SODIUM PHOSPHATE , MEMBER 2-RELATED"/>
    <property type="match status" value="1"/>
</dbReference>
<organism evidence="7 8">
    <name type="scientific">Paenibacillus agilis</name>
    <dbReference type="NCBI Taxonomy" id="3020863"/>
    <lineage>
        <taxon>Bacteria</taxon>
        <taxon>Bacillati</taxon>
        <taxon>Bacillota</taxon>
        <taxon>Bacilli</taxon>
        <taxon>Bacillales</taxon>
        <taxon>Paenibacillaceae</taxon>
        <taxon>Paenibacillus</taxon>
    </lineage>
</organism>
<feature type="transmembrane region" description="Helical" evidence="6">
    <location>
        <begin position="189"/>
        <end position="214"/>
    </location>
</feature>
<accession>A0A559J359</accession>
<comment type="caution">
    <text evidence="7">The sequence shown here is derived from an EMBL/GenBank/DDBJ whole genome shotgun (WGS) entry which is preliminary data.</text>
</comment>
<sequence>MMQSIIFPLIGGFALFMFGMKTMEFALHLWAGPHLKRLLHRSTSTPIHGMLLSSVMTAIMQSSTAITVISIGLVNAGLMTFQRSLGIILGTNIGTTLTTELIGLNINHYALPLLLIAVTAWIWGVIANDILPDMLPRLHSWWKPLQYAAIATAGFSFILFGIEWMKAISEPLQQRGLFTWFLERSQDSLLWALLAGMIITALVHSSAAIIAMAMGLSATGALPVEVGIAIVIGSNVGTCFTALIASLGGSRSGQFVAWSHVALNVGGALLFYPLIHLLHDISAMISGTESAQIAHAQTIFNIASSLLALPLCYLPLWNRLR</sequence>
<dbReference type="OrthoDB" id="9763003at2"/>
<name>A0A559J359_9BACL</name>
<keyword evidence="5 6" id="KW-0472">Membrane</keyword>
<dbReference type="EMBL" id="VNJK01000001">
    <property type="protein sequence ID" value="TVX94309.1"/>
    <property type="molecule type" value="Genomic_DNA"/>
</dbReference>
<evidence type="ECO:0000256" key="4">
    <source>
        <dbReference type="ARBA" id="ARBA00022989"/>
    </source>
</evidence>
<evidence type="ECO:0000256" key="1">
    <source>
        <dbReference type="ARBA" id="ARBA00004651"/>
    </source>
</evidence>
<dbReference type="RefSeq" id="WP_144991416.1">
    <property type="nucleotide sequence ID" value="NZ_VNJK01000001.1"/>
</dbReference>
<dbReference type="GO" id="GO:0044341">
    <property type="term" value="P:sodium-dependent phosphate transport"/>
    <property type="evidence" value="ECO:0007669"/>
    <property type="project" value="InterPro"/>
</dbReference>
<dbReference type="Proteomes" id="UP000318102">
    <property type="component" value="Unassembled WGS sequence"/>
</dbReference>
<feature type="transmembrane region" description="Helical" evidence="6">
    <location>
        <begin position="147"/>
        <end position="168"/>
    </location>
</feature>
<reference evidence="7 8" key="1">
    <citation type="submission" date="2019-07" db="EMBL/GenBank/DDBJ databases">
        <authorList>
            <person name="Kim J."/>
        </authorList>
    </citation>
    <scope>NUCLEOTIDE SEQUENCE [LARGE SCALE GENOMIC DNA]</scope>
    <source>
        <strain evidence="7 8">N4</strain>
    </source>
</reference>
<evidence type="ECO:0000313" key="8">
    <source>
        <dbReference type="Proteomes" id="UP000318102"/>
    </source>
</evidence>
<protein>
    <submittedName>
        <fullName evidence="7">Na/Pi cotransporter family protein</fullName>
    </submittedName>
</protein>
<feature type="transmembrane region" description="Helical" evidence="6">
    <location>
        <begin position="109"/>
        <end position="127"/>
    </location>
</feature>
<dbReference type="GO" id="GO:0005886">
    <property type="term" value="C:plasma membrane"/>
    <property type="evidence" value="ECO:0007669"/>
    <property type="project" value="UniProtKB-SubCell"/>
</dbReference>
<dbReference type="AlphaFoldDB" id="A0A559J359"/>
<keyword evidence="4 6" id="KW-1133">Transmembrane helix</keyword>
<feature type="transmembrane region" description="Helical" evidence="6">
    <location>
        <begin position="255"/>
        <end position="275"/>
    </location>
</feature>
<dbReference type="GO" id="GO:0005436">
    <property type="term" value="F:sodium:phosphate symporter activity"/>
    <property type="evidence" value="ECO:0007669"/>
    <property type="project" value="InterPro"/>
</dbReference>
<feature type="transmembrane region" description="Helical" evidence="6">
    <location>
        <begin position="50"/>
        <end position="74"/>
    </location>
</feature>
<gene>
    <name evidence="7" type="ORF">FPZ44_15380</name>
</gene>
<feature type="transmembrane region" description="Helical" evidence="6">
    <location>
        <begin position="295"/>
        <end position="316"/>
    </location>
</feature>
<keyword evidence="3 6" id="KW-0812">Transmembrane</keyword>
<comment type="subcellular location">
    <subcellularLocation>
        <location evidence="1">Cell membrane</location>
        <topology evidence="1">Multi-pass membrane protein</topology>
    </subcellularLocation>
</comment>
<proteinExistence type="predicted"/>
<evidence type="ECO:0000256" key="6">
    <source>
        <dbReference type="SAM" id="Phobius"/>
    </source>
</evidence>
<dbReference type="PANTHER" id="PTHR10010:SF46">
    <property type="entry name" value="SODIUM-DEPENDENT PHOSPHATE TRANSPORT PROTEIN 2B"/>
    <property type="match status" value="1"/>
</dbReference>
<dbReference type="Pfam" id="PF02690">
    <property type="entry name" value="Na_Pi_cotrans"/>
    <property type="match status" value="1"/>
</dbReference>
<evidence type="ECO:0000256" key="3">
    <source>
        <dbReference type="ARBA" id="ARBA00022692"/>
    </source>
</evidence>
<keyword evidence="2" id="KW-1003">Cell membrane</keyword>